<evidence type="ECO:0000313" key="1">
    <source>
        <dbReference type="EMBL" id="ACR67494.1"/>
    </source>
</evidence>
<reference evidence="2" key="1">
    <citation type="submission" date="2009-03" db="EMBL/GenBank/DDBJ databases">
        <title>Complete genome sequence of Edwardsiella ictaluri 93-146.</title>
        <authorList>
            <person name="Williams M.L."/>
            <person name="Gillaspy A.F."/>
            <person name="Dyer D.W."/>
            <person name="Thune R.L."/>
            <person name="Waldbieser G.C."/>
            <person name="Schuster S.C."/>
            <person name="Gipson J."/>
            <person name="Zaitshik J."/>
            <person name="Landry C."/>
            <person name="Lawrence M.L."/>
        </authorList>
    </citation>
    <scope>NUCLEOTIDE SEQUENCE [LARGE SCALE GENOMIC DNA]</scope>
    <source>
        <strain evidence="2">93-146</strain>
    </source>
</reference>
<reference evidence="1 2" key="2">
    <citation type="journal article" date="2012" name="J. Bacteriol.">
        <title>Genome Sequence of Edwardsiella ictaluri 93-146, a Strain Associated with a Natural Channel Catfish Outbreak of Enteric Septicemia of Catfish.</title>
        <authorList>
            <person name="Williams M.L."/>
            <person name="Gillaspy A.F."/>
            <person name="Dyer D.W."/>
            <person name="Thune R.L."/>
            <person name="Waldbieser G.C."/>
            <person name="Schuster S.C."/>
            <person name="Gipson J."/>
            <person name="Zaitshik J."/>
            <person name="Landry C."/>
            <person name="Banes M.M."/>
            <person name="Lawrence M.L."/>
        </authorList>
    </citation>
    <scope>NUCLEOTIDE SEQUENCE [LARGE SCALE GENOMIC DNA]</scope>
    <source>
        <strain evidence="1 2">93-146</strain>
    </source>
</reference>
<dbReference type="EMBL" id="CP001600">
    <property type="protein sequence ID" value="ACR67494.1"/>
    <property type="molecule type" value="Genomic_DNA"/>
</dbReference>
<accession>C5BCD1</accession>
<name>C5BCD1_EDWI9</name>
<proteinExistence type="predicted"/>
<dbReference type="Proteomes" id="UP000001485">
    <property type="component" value="Chromosome"/>
</dbReference>
<dbReference type="KEGG" id="eic:NT01EI_0251"/>
<organism evidence="1 2">
    <name type="scientific">Edwardsiella ictaluri (strain 93-146)</name>
    <dbReference type="NCBI Taxonomy" id="634503"/>
    <lineage>
        <taxon>Bacteria</taxon>
        <taxon>Pseudomonadati</taxon>
        <taxon>Pseudomonadota</taxon>
        <taxon>Gammaproteobacteria</taxon>
        <taxon>Enterobacterales</taxon>
        <taxon>Hafniaceae</taxon>
        <taxon>Edwardsiella</taxon>
    </lineage>
</organism>
<dbReference type="HOGENOM" id="CLU_3343041_0_0_6"/>
<gene>
    <name evidence="1" type="ordered locus">NT01EI_0251</name>
</gene>
<evidence type="ECO:0000313" key="2">
    <source>
        <dbReference type="Proteomes" id="UP000001485"/>
    </source>
</evidence>
<dbReference type="AlphaFoldDB" id="C5BCD1"/>
<protein>
    <submittedName>
        <fullName evidence="1">Uncharacterized protein</fullName>
    </submittedName>
</protein>
<sequence length="37" mass="4368">MPKCITLAVFGFEDYEAMEKEQEQMEEISCCRYSGDR</sequence>